<feature type="domain" description="Myb-like" evidence="2">
    <location>
        <begin position="31"/>
        <end position="83"/>
    </location>
</feature>
<keyword evidence="5" id="KW-1185">Reference proteome</keyword>
<reference evidence="4" key="1">
    <citation type="submission" date="2021-02" db="EMBL/GenBank/DDBJ databases">
        <authorList>
            <person name="Palmer J.M."/>
        </authorList>
    </citation>
    <scope>NUCLEOTIDE SEQUENCE</scope>
    <source>
        <strain evidence="4">SCRP23</strain>
    </source>
</reference>
<dbReference type="SMART" id="SM00717">
    <property type="entry name" value="SANT"/>
    <property type="match status" value="2"/>
</dbReference>
<sequence>MGKKRTPGMTAHHFNTFNISTANGINNQGDSSWTAEEHQRFLNALEQFGGGQCSTIRDAWQAIASAVGTRDTMQVVYHARLYFMQLQQLNALKRQERQFMQSVDQRWTPEEDAAFENMLAVFSTASVCYPWEAMAARLPGKSPVDLKERYQKLCYDVARIEGGQHVTMHLGQFPRHSGLPLSTKAAAIGESGRLASQMTTPRVLDCVVTLTPTEEQILVSAMAEVFVPPEAPADLLAGIASAVAAFTSSNGRLPPQRTHPLFTKEQALEVLNGLLTAQQTSPQAVLETLAIQLRLHPRALNVSAGVSFSTSAANESESAEPNLHLLATTGLTFGSMLPSPVGSEVPASLGSDQLDCGTTPRFTNSHGLLPPSPRPHHHIKSELPPLTPSMLQKPTTGSS</sequence>
<dbReference type="Pfam" id="PF00249">
    <property type="entry name" value="Myb_DNA-binding"/>
    <property type="match status" value="2"/>
</dbReference>
<dbReference type="InterPro" id="IPR017884">
    <property type="entry name" value="SANT_dom"/>
</dbReference>
<evidence type="ECO:0008006" key="6">
    <source>
        <dbReference type="Google" id="ProtNLM"/>
    </source>
</evidence>
<feature type="compositionally biased region" description="Polar residues" evidence="1">
    <location>
        <begin position="389"/>
        <end position="399"/>
    </location>
</feature>
<proteinExistence type="predicted"/>
<evidence type="ECO:0000313" key="5">
    <source>
        <dbReference type="Proteomes" id="UP000693981"/>
    </source>
</evidence>
<accession>A0A8T1X1H0</accession>
<feature type="region of interest" description="Disordered" evidence="1">
    <location>
        <begin position="342"/>
        <end position="399"/>
    </location>
</feature>
<dbReference type="InterPro" id="IPR001005">
    <property type="entry name" value="SANT/Myb"/>
</dbReference>
<comment type="caution">
    <text evidence="4">The sequence shown here is derived from an EMBL/GenBank/DDBJ whole genome shotgun (WGS) entry which is preliminary data.</text>
</comment>
<feature type="domain" description="SANT" evidence="3">
    <location>
        <begin position="28"/>
        <end position="87"/>
    </location>
</feature>
<evidence type="ECO:0000313" key="4">
    <source>
        <dbReference type="EMBL" id="KAG7399421.1"/>
    </source>
</evidence>
<dbReference type="PANTHER" id="PTHR44042">
    <property type="entry name" value="DUPLICATED HOMEODOMAIN-LIKE SUPERFAMILY PROTEIN-RELATED"/>
    <property type="match status" value="1"/>
</dbReference>
<dbReference type="PANTHER" id="PTHR44042:SF67">
    <property type="entry name" value="MYB-LIKE PROTEIN I"/>
    <property type="match status" value="1"/>
</dbReference>
<dbReference type="Proteomes" id="UP000693981">
    <property type="component" value="Unassembled WGS sequence"/>
</dbReference>
<evidence type="ECO:0000259" key="2">
    <source>
        <dbReference type="PROSITE" id="PS50090"/>
    </source>
</evidence>
<dbReference type="PROSITE" id="PS51293">
    <property type="entry name" value="SANT"/>
    <property type="match status" value="1"/>
</dbReference>
<organism evidence="4 5">
    <name type="scientific">Phytophthora boehmeriae</name>
    <dbReference type="NCBI Taxonomy" id="109152"/>
    <lineage>
        <taxon>Eukaryota</taxon>
        <taxon>Sar</taxon>
        <taxon>Stramenopiles</taxon>
        <taxon>Oomycota</taxon>
        <taxon>Peronosporomycetes</taxon>
        <taxon>Peronosporales</taxon>
        <taxon>Peronosporaceae</taxon>
        <taxon>Phytophthora</taxon>
    </lineage>
</organism>
<dbReference type="AlphaFoldDB" id="A0A8T1X1H0"/>
<gene>
    <name evidence="4" type="ORF">PHYBOEH_008935</name>
</gene>
<feature type="domain" description="Myb-like" evidence="2">
    <location>
        <begin position="106"/>
        <end position="154"/>
    </location>
</feature>
<dbReference type="PROSITE" id="PS50090">
    <property type="entry name" value="MYB_LIKE"/>
    <property type="match status" value="2"/>
</dbReference>
<protein>
    <recommendedName>
        <fullName evidence="6">Myb-like domain-containing protein</fullName>
    </recommendedName>
</protein>
<dbReference type="CDD" id="cd00167">
    <property type="entry name" value="SANT"/>
    <property type="match status" value="2"/>
</dbReference>
<name>A0A8T1X1H0_9STRA</name>
<dbReference type="OrthoDB" id="118550at2759"/>
<evidence type="ECO:0000256" key="1">
    <source>
        <dbReference type="SAM" id="MobiDB-lite"/>
    </source>
</evidence>
<dbReference type="EMBL" id="JAGDFL010000054">
    <property type="protein sequence ID" value="KAG7399421.1"/>
    <property type="molecule type" value="Genomic_DNA"/>
</dbReference>
<evidence type="ECO:0000259" key="3">
    <source>
        <dbReference type="PROSITE" id="PS51293"/>
    </source>
</evidence>